<protein>
    <recommendedName>
        <fullName evidence="3">Acetylglutamate kinase</fullName>
    </recommendedName>
</protein>
<reference evidence="1 2" key="1">
    <citation type="submission" date="2020-08" db="EMBL/GenBank/DDBJ databases">
        <title>Genomic Encyclopedia of Type Strains, Phase III (KMG-III): the genomes of soil and plant-associated and newly described type strains.</title>
        <authorList>
            <person name="Whitman W."/>
        </authorList>
    </citation>
    <scope>NUCLEOTIDE SEQUENCE [LARGE SCALE GENOMIC DNA]</scope>
    <source>
        <strain evidence="1 2">CECT 8693</strain>
    </source>
</reference>
<dbReference type="EMBL" id="JACJIP010000011">
    <property type="protein sequence ID" value="MBA9085626.1"/>
    <property type="molecule type" value="Genomic_DNA"/>
</dbReference>
<accession>A0A7W3XRM1</accession>
<evidence type="ECO:0000313" key="1">
    <source>
        <dbReference type="EMBL" id="MBA9085626.1"/>
    </source>
</evidence>
<proteinExistence type="predicted"/>
<name>A0A7W3XRM1_9BACL</name>
<comment type="caution">
    <text evidence="1">The sequence shown here is derived from an EMBL/GenBank/DDBJ whole genome shotgun (WGS) entry which is preliminary data.</text>
</comment>
<evidence type="ECO:0000313" key="2">
    <source>
        <dbReference type="Proteomes" id="UP000567067"/>
    </source>
</evidence>
<dbReference type="AlphaFoldDB" id="A0A7W3XRM1"/>
<evidence type="ECO:0008006" key="3">
    <source>
        <dbReference type="Google" id="ProtNLM"/>
    </source>
</evidence>
<organism evidence="1 2">
    <name type="scientific">Fontibacillus solani</name>
    <dbReference type="NCBI Taxonomy" id="1572857"/>
    <lineage>
        <taxon>Bacteria</taxon>
        <taxon>Bacillati</taxon>
        <taxon>Bacillota</taxon>
        <taxon>Bacilli</taxon>
        <taxon>Bacillales</taxon>
        <taxon>Paenibacillaceae</taxon>
        <taxon>Fontibacillus</taxon>
    </lineage>
</organism>
<dbReference type="RefSeq" id="WP_312870021.1">
    <property type="nucleotide sequence ID" value="NZ_JACJIP010000011.1"/>
</dbReference>
<keyword evidence="2" id="KW-1185">Reference proteome</keyword>
<gene>
    <name evidence="1" type="ORF">FHR92_002093</name>
</gene>
<sequence>MNHYPISGQQPWTQTASIYGVSVYYPAIYPYRSVPLQNILCISKAEAQLNQLWRSLWEQHVAWTRMFIISVAGNLADVKYVTERLLRNPPDMAAVFKKYYGDRAAARFNQLFTEHLVIAAELVKAAKAGDQQTAANAEKRWYANADEIAEFLSSINPYWSKEEWTKMLHEHLKLTKDEAVYQLTGQYKSSIETYDLIEKQALEMADMLTKGIVQQFPKMFS</sequence>
<dbReference type="Proteomes" id="UP000567067">
    <property type="component" value="Unassembled WGS sequence"/>
</dbReference>